<name>A0A336JYU1_CULSO</name>
<reference evidence="2" key="1">
    <citation type="submission" date="2018-04" db="EMBL/GenBank/DDBJ databases">
        <authorList>
            <person name="Go L.Y."/>
            <person name="Mitchell J.A."/>
        </authorList>
    </citation>
    <scope>NUCLEOTIDE SEQUENCE</scope>
    <source>
        <tissue evidence="2">Whole organism</tissue>
    </source>
</reference>
<dbReference type="EMBL" id="UFQT01000033">
    <property type="protein sequence ID" value="SSX18282.1"/>
    <property type="molecule type" value="Genomic_DNA"/>
</dbReference>
<proteinExistence type="predicted"/>
<dbReference type="AlphaFoldDB" id="A0A336JYU1"/>
<dbReference type="EMBL" id="UFQS01000033">
    <property type="protein sequence ID" value="SSW97896.1"/>
    <property type="molecule type" value="Genomic_DNA"/>
</dbReference>
<evidence type="ECO:0000313" key="3">
    <source>
        <dbReference type="EMBL" id="SSX18282.1"/>
    </source>
</evidence>
<dbReference type="InterPro" id="IPR050468">
    <property type="entry name" value="Cuticle_Struct_Prot"/>
</dbReference>
<dbReference type="VEuPathDB" id="VectorBase:CSON008856"/>
<dbReference type="PANTHER" id="PTHR10380">
    <property type="entry name" value="CUTICLE PROTEIN"/>
    <property type="match status" value="1"/>
</dbReference>
<dbReference type="PROSITE" id="PS51155">
    <property type="entry name" value="CHIT_BIND_RR_2"/>
    <property type="match status" value="1"/>
</dbReference>
<protein>
    <submittedName>
        <fullName evidence="2">CSON008856 protein</fullName>
    </submittedName>
</protein>
<dbReference type="Pfam" id="PF00379">
    <property type="entry name" value="Chitin_bind_4"/>
    <property type="match status" value="1"/>
</dbReference>
<accession>A0A336JYU1</accession>
<gene>
    <name evidence="2" type="primary">CSON008856</name>
</gene>
<sequence>MIDNPDDYIEEVYEANQFHGQDGEGRALFGYTDHNQARVEAINGMGDVRGSYKYIDPFGEEIEVKYWADSLGFHQTDNRPVVELTPVTETPEVRAAREAHLKAWEEAAAQAGISPDPQSDIYNRNAIARDEEISRREQEAELMRAAREEARLADPRINGRSTYEPEEQELQGPPRGFFYNFDYPVNLIIPRSQQRSLKGAASSIEAVTVKPDVRAPVIGENDDTIRVSAVHDTQVHPKQRV</sequence>
<dbReference type="PANTHER" id="PTHR10380:SF236">
    <property type="entry name" value="PUPAL CUTICLE PROTEIN EDG-84A-LIKE PROTEIN"/>
    <property type="match status" value="1"/>
</dbReference>
<dbReference type="GO" id="GO:0062129">
    <property type="term" value="C:chitin-based extracellular matrix"/>
    <property type="evidence" value="ECO:0007669"/>
    <property type="project" value="TreeGrafter"/>
</dbReference>
<reference evidence="3" key="2">
    <citation type="submission" date="2018-07" db="EMBL/GenBank/DDBJ databases">
        <authorList>
            <person name="Quirk P.G."/>
            <person name="Krulwich T.A."/>
        </authorList>
    </citation>
    <scope>NUCLEOTIDE SEQUENCE</scope>
</reference>
<dbReference type="GO" id="GO:0008010">
    <property type="term" value="F:structural constituent of chitin-based larval cuticle"/>
    <property type="evidence" value="ECO:0007669"/>
    <property type="project" value="TreeGrafter"/>
</dbReference>
<keyword evidence="1" id="KW-0193">Cuticle</keyword>
<organism evidence="2">
    <name type="scientific">Culicoides sonorensis</name>
    <name type="common">Biting midge</name>
    <dbReference type="NCBI Taxonomy" id="179676"/>
    <lineage>
        <taxon>Eukaryota</taxon>
        <taxon>Metazoa</taxon>
        <taxon>Ecdysozoa</taxon>
        <taxon>Arthropoda</taxon>
        <taxon>Hexapoda</taxon>
        <taxon>Insecta</taxon>
        <taxon>Pterygota</taxon>
        <taxon>Neoptera</taxon>
        <taxon>Endopterygota</taxon>
        <taxon>Diptera</taxon>
        <taxon>Nematocera</taxon>
        <taxon>Chironomoidea</taxon>
        <taxon>Ceratopogonidae</taxon>
        <taxon>Ceratopogoninae</taxon>
        <taxon>Culicoides</taxon>
        <taxon>Monoculicoides</taxon>
    </lineage>
</organism>
<dbReference type="OMA" id="EHFKLWG"/>
<evidence type="ECO:0000313" key="2">
    <source>
        <dbReference type="EMBL" id="SSW97896.1"/>
    </source>
</evidence>
<evidence type="ECO:0000256" key="1">
    <source>
        <dbReference type="PROSITE-ProRule" id="PRU00497"/>
    </source>
</evidence>
<dbReference type="InterPro" id="IPR000618">
    <property type="entry name" value="Insect_cuticle"/>
</dbReference>